<dbReference type="PROSITE" id="PS50011">
    <property type="entry name" value="PROTEIN_KINASE_DOM"/>
    <property type="match status" value="1"/>
</dbReference>
<dbReference type="PRINTS" id="PR00109">
    <property type="entry name" value="TYRKINASE"/>
</dbReference>
<dbReference type="GO" id="GO:0007165">
    <property type="term" value="P:signal transduction"/>
    <property type="evidence" value="ECO:0007669"/>
    <property type="project" value="TreeGrafter"/>
</dbReference>
<name>A0A8H3WZU2_GIGMA</name>
<evidence type="ECO:0000259" key="2">
    <source>
        <dbReference type="PROSITE" id="PS50011"/>
    </source>
</evidence>
<accession>A0A8H3WZU2</accession>
<dbReference type="Proteomes" id="UP000439903">
    <property type="component" value="Unassembled WGS sequence"/>
</dbReference>
<gene>
    <name evidence="3" type="ORF">F8M41_010979</name>
</gene>
<dbReference type="SMART" id="SM00671">
    <property type="entry name" value="SEL1"/>
    <property type="match status" value="2"/>
</dbReference>
<dbReference type="Gene3D" id="1.25.40.10">
    <property type="entry name" value="Tetratricopeptide repeat domain"/>
    <property type="match status" value="1"/>
</dbReference>
<evidence type="ECO:0000313" key="3">
    <source>
        <dbReference type="EMBL" id="KAF0388848.1"/>
    </source>
</evidence>
<dbReference type="SUPFAM" id="SSF81901">
    <property type="entry name" value="HCP-like"/>
    <property type="match status" value="1"/>
</dbReference>
<dbReference type="OrthoDB" id="1668230at2759"/>
<dbReference type="InterPro" id="IPR006597">
    <property type="entry name" value="Sel1-like"/>
</dbReference>
<keyword evidence="4" id="KW-1185">Reference proteome</keyword>
<dbReference type="InterPro" id="IPR050167">
    <property type="entry name" value="Ser_Thr_protein_kinase"/>
</dbReference>
<protein>
    <submittedName>
        <fullName evidence="3">Chitin synthase regulatory factor chr2</fullName>
    </submittedName>
</protein>
<dbReference type="InterPro" id="IPR011990">
    <property type="entry name" value="TPR-like_helical_dom_sf"/>
</dbReference>
<evidence type="ECO:0000256" key="1">
    <source>
        <dbReference type="SAM" id="MobiDB-lite"/>
    </source>
</evidence>
<dbReference type="InterPro" id="IPR011009">
    <property type="entry name" value="Kinase-like_dom_sf"/>
</dbReference>
<comment type="caution">
    <text evidence="3">The sequence shown here is derived from an EMBL/GenBank/DDBJ whole genome shotgun (WGS) entry which is preliminary data.</text>
</comment>
<dbReference type="InterPro" id="IPR000719">
    <property type="entry name" value="Prot_kinase_dom"/>
</dbReference>
<dbReference type="AlphaFoldDB" id="A0A8H3WZU2"/>
<dbReference type="PANTHER" id="PTHR23257">
    <property type="entry name" value="SERINE-THREONINE PROTEIN KINASE"/>
    <property type="match status" value="1"/>
</dbReference>
<dbReference type="SUPFAM" id="SSF56112">
    <property type="entry name" value="Protein kinase-like (PK-like)"/>
    <property type="match status" value="1"/>
</dbReference>
<dbReference type="Pfam" id="PF08238">
    <property type="entry name" value="Sel1"/>
    <property type="match status" value="3"/>
</dbReference>
<dbReference type="GO" id="GO:0005524">
    <property type="term" value="F:ATP binding"/>
    <property type="evidence" value="ECO:0007669"/>
    <property type="project" value="InterPro"/>
</dbReference>
<dbReference type="Pfam" id="PF07714">
    <property type="entry name" value="PK_Tyr_Ser-Thr"/>
    <property type="match status" value="1"/>
</dbReference>
<proteinExistence type="predicted"/>
<sequence>MPTQLSLYEHVDKKVRSNKRILIKYEELKQTGDDDSTLMKWGSKLIKLKKLRNVKKCNEKDVMRLNVELDDVSNKIDHPNVLKVFGLTHDKHSNCYYFVREYTNNGDLRHYLRQTALSKSPLSWNEKLELVRQAVVGLKCLHDQSIVHAELHPCNIFVHDGVPKLANIAVSKVHNPHNLSFTQYTPPEILLKKEDPDLIKLNIYSLGVLMWEICNDGTAPFLEDYTVSLVFDIIRGVRESPKVGTPQEFINLYQRCWDHNPDVRPNCSEILDELKNIIQQVKDHKYQSHENKNIIKSQNNTRFELNLDFDNCELDIEDLEKQTKLQIKFINNFGLNKARNLGKFDITFATKTLLGDHGDLEMTRLKNQEPIIIIPRGEMNYAQEIPPEYDIIRLHFPTVSVKYKSDVKDQFTQEIINALSNPNDNEKTAGLRKTFNEWGNFMVNEVIIGGAITIKNWSKISNENKSRLKTYIQWGIDYARCGKSPVFNDALLSDFPKIETSKKDMKTIGEFYEWLKDIYNYKYAEIISYENLRPSYKLLDDDLVKHVFQVLAIQPPDRPFRKIPQIPTPYDQQTFLEWIKIPMPPLLLYMRDWIDELFLKHGILLKRSHLGRVEKACLKFSKEPNIKELNNIAVLLMQPPTQQEAYLVNNGIIIKESDELDLKNIPFLDDVLEFSHPLEDFQNPKKPSRTIYCQIIAKMAKISFDLEKIKPLEQVSEIVNISLESYEPYKNLCELFSNNYGHLVPRTLILGGKLSVEFTSYDDSENTIDTTQTYNYDKFDASEIKQILTGWDDKYKRLHVNTKLFTSDGDIVKRDNIENWWNNLKNNPNKWRIVSYEDWTPLYKILKKTQSKDIKKLLSDQYHIVFNGEESLKRNDQTVITIKFPGSIDNDYQIYGSAVKKSSDGSWENIPDIRIRFKHTNKYGCVAVLHKSRETKINHKELRILCSQTDISLKCNDLNVDYILVTSFTSQSQNDTSFYKPTLKSWSTTSINLEIKKELSDDELEQPDYNDEESNLETSGEEYSDDEAVNTSDQFPQEMTTVHWCIIYTNGDELTDNNEIFPLNVFGITLESSLKQDYGITFIKPYHPPMSFEEAIKQHTIPNGNTLDAWSLFVYKAFKNDFEAKYWVGFYLQNDILRNSDFYNPEEVLEGLTIQEASMKFYKSAADNGHAEAQLRYGFGLYNGQGVQEDKQMAMAYFEKSANNGNHVAMYNLGALLYINGKDKEKGKDLLIRAAKLGHQKAIDYCSKHKINYKN</sequence>
<feature type="compositionally biased region" description="Acidic residues" evidence="1">
    <location>
        <begin position="1001"/>
        <end position="1028"/>
    </location>
</feature>
<reference evidence="3 4" key="1">
    <citation type="journal article" date="2019" name="Environ. Microbiol.">
        <title>At the nexus of three kingdoms: the genome of the mycorrhizal fungus Gigaspora margarita provides insights into plant, endobacterial and fungal interactions.</title>
        <authorList>
            <person name="Venice F."/>
            <person name="Ghignone S."/>
            <person name="Salvioli di Fossalunga A."/>
            <person name="Amselem J."/>
            <person name="Novero M."/>
            <person name="Xianan X."/>
            <person name="Sedzielewska Toro K."/>
            <person name="Morin E."/>
            <person name="Lipzen A."/>
            <person name="Grigoriev I.V."/>
            <person name="Henrissat B."/>
            <person name="Martin F.M."/>
            <person name="Bonfante P."/>
        </authorList>
    </citation>
    <scope>NUCLEOTIDE SEQUENCE [LARGE SCALE GENOMIC DNA]</scope>
    <source>
        <strain evidence="3 4">BEG34</strain>
    </source>
</reference>
<dbReference type="EMBL" id="WTPW01002261">
    <property type="protein sequence ID" value="KAF0388848.1"/>
    <property type="molecule type" value="Genomic_DNA"/>
</dbReference>
<evidence type="ECO:0000313" key="4">
    <source>
        <dbReference type="Proteomes" id="UP000439903"/>
    </source>
</evidence>
<dbReference type="InterPro" id="IPR001245">
    <property type="entry name" value="Ser-Thr/Tyr_kinase_cat_dom"/>
</dbReference>
<organism evidence="3 4">
    <name type="scientific">Gigaspora margarita</name>
    <dbReference type="NCBI Taxonomy" id="4874"/>
    <lineage>
        <taxon>Eukaryota</taxon>
        <taxon>Fungi</taxon>
        <taxon>Fungi incertae sedis</taxon>
        <taxon>Mucoromycota</taxon>
        <taxon>Glomeromycotina</taxon>
        <taxon>Glomeromycetes</taxon>
        <taxon>Diversisporales</taxon>
        <taxon>Gigasporaceae</taxon>
        <taxon>Gigaspora</taxon>
    </lineage>
</organism>
<dbReference type="GO" id="GO:0004672">
    <property type="term" value="F:protein kinase activity"/>
    <property type="evidence" value="ECO:0007669"/>
    <property type="project" value="InterPro"/>
</dbReference>
<feature type="region of interest" description="Disordered" evidence="1">
    <location>
        <begin position="1001"/>
        <end position="1031"/>
    </location>
</feature>
<dbReference type="GO" id="GO:0005737">
    <property type="term" value="C:cytoplasm"/>
    <property type="evidence" value="ECO:0007669"/>
    <property type="project" value="TreeGrafter"/>
</dbReference>
<dbReference type="Gene3D" id="1.10.510.10">
    <property type="entry name" value="Transferase(Phosphotransferase) domain 1"/>
    <property type="match status" value="1"/>
</dbReference>
<feature type="domain" description="Protein kinase" evidence="2">
    <location>
        <begin position="1"/>
        <end position="287"/>
    </location>
</feature>